<keyword evidence="3" id="KW-0645">Protease</keyword>
<reference evidence="11" key="1">
    <citation type="submission" date="2016-03" db="EMBL/GenBank/DDBJ databases">
        <authorList>
            <person name="Devillers H."/>
        </authorList>
    </citation>
    <scope>NUCLEOTIDE SEQUENCE [LARGE SCALE GENOMIC DNA]</scope>
</reference>
<sequence length="872" mass="100203">MELSSKKRNSSFYLRKANSSILSMSEHDYELHSVQESSANFRHDIENQGIQTQSPSYSLWWKLKSWVKSRPKRIALAIIGLLACYACVEFLVLRREWNDWGVKPLRLTIGDSHVKRFSIEHVLNKEFAYQEFDWRFIRPSSRYKLQEEDPGLYLSVEAPNGISRYVAKQMVDNHFYFELSKTTFSYGGEEFEIEDLIPSYRLDKAILSTGHEKEYRHSSRAYYWLKDVTTNIYLPITPFPDEGALYKLSYAKFSPSYNFIYFVYENDLFVQQTEFGSTPQRLTTDGSHSVFNGKPDWVYEEEIFSSDEAVWWAEDDSKLVFAKFDDSDVQTFDYMSFSGNGPYNSQKQVKYPKPGTPNPSVKLFTLSMSEGVLYELQSQKQSHEKILYFGQWIGPNQFLFKESDRESKELTINLYDCDTAMVSPVRTVYSNTYNGWIEKQKKVMVIPPKESLGRKQFGYVDVETDSKGFLHLFYYPGGKSIEGHQLTHGDWEVTGNGIIGYEFETDTVFFLANERGSIFRHIYSVIAVTGDTSGVKVLQNPEEGSFNAFELSASCRFAIRQYLGPNIPVTTAGPLTLILSDDHSRSITPLTNSENLKTTLQKFDMPETSHHVIKLSDGVEILYTLIQPKGIDEERKHPLLVQVYGGPGSQTVTARFDVGLEESVSSGLDAIVLKIEPRGTGGRGWSFKRWVKGKIGYWEVNDLREVTKAVIKAKSHLIDENRIAIWGWSYGAFLALKTLEVDAGQIFKYGVAVAPVTNWKFYNSIYTERIMGKPDENDVGYSEHSLIKDVENFNKVKRFFLVHGTADDNVHLQNTLNLIDQFNLNSVTNYDWQIYPDSDHSIVFHNAGRIVYEKIYSWLMDAFSGQFDSQHF</sequence>
<dbReference type="Pfam" id="PF00326">
    <property type="entry name" value="Peptidase_S9"/>
    <property type="match status" value="1"/>
</dbReference>
<evidence type="ECO:0000256" key="2">
    <source>
        <dbReference type="ARBA" id="ARBA00022438"/>
    </source>
</evidence>
<name>A0A1G4KFJ1_9SACH</name>
<dbReference type="AlphaFoldDB" id="A0A1G4KFJ1"/>
<keyword evidence="4" id="KW-0378">Hydrolase</keyword>
<dbReference type="InterPro" id="IPR050278">
    <property type="entry name" value="Serine_Prot_S9B/DPPIV"/>
</dbReference>
<evidence type="ECO:0000256" key="7">
    <source>
        <dbReference type="SAM" id="Phobius"/>
    </source>
</evidence>
<keyword evidence="11" id="KW-1185">Reference proteome</keyword>
<organism evidence="10 11">
    <name type="scientific">Lachancea mirantina</name>
    <dbReference type="NCBI Taxonomy" id="1230905"/>
    <lineage>
        <taxon>Eukaryota</taxon>
        <taxon>Fungi</taxon>
        <taxon>Dikarya</taxon>
        <taxon>Ascomycota</taxon>
        <taxon>Saccharomycotina</taxon>
        <taxon>Saccharomycetes</taxon>
        <taxon>Saccharomycetales</taxon>
        <taxon>Saccharomycetaceae</taxon>
        <taxon>Lachancea</taxon>
    </lineage>
</organism>
<evidence type="ECO:0000256" key="3">
    <source>
        <dbReference type="ARBA" id="ARBA00022670"/>
    </source>
</evidence>
<keyword evidence="7" id="KW-0472">Membrane</keyword>
<dbReference type="SUPFAM" id="SSF82171">
    <property type="entry name" value="DPP6 N-terminal domain-like"/>
    <property type="match status" value="1"/>
</dbReference>
<dbReference type="FunFam" id="3.40.50.1820:FF:000003">
    <property type="entry name" value="Dipeptidyl peptidase 4"/>
    <property type="match status" value="1"/>
</dbReference>
<evidence type="ECO:0000256" key="4">
    <source>
        <dbReference type="ARBA" id="ARBA00022801"/>
    </source>
</evidence>
<evidence type="ECO:0000256" key="6">
    <source>
        <dbReference type="ARBA" id="ARBA00023180"/>
    </source>
</evidence>
<dbReference type="Gene3D" id="3.40.50.1820">
    <property type="entry name" value="alpha/beta hydrolase"/>
    <property type="match status" value="1"/>
</dbReference>
<dbReference type="GO" id="GO:0008236">
    <property type="term" value="F:serine-type peptidase activity"/>
    <property type="evidence" value="ECO:0007669"/>
    <property type="project" value="UniProtKB-KW"/>
</dbReference>
<keyword evidence="5" id="KW-0720">Serine protease</keyword>
<proteinExistence type="inferred from homology"/>
<evidence type="ECO:0000259" key="8">
    <source>
        <dbReference type="Pfam" id="PF00326"/>
    </source>
</evidence>
<dbReference type="InterPro" id="IPR029058">
    <property type="entry name" value="AB_hydrolase_fold"/>
</dbReference>
<evidence type="ECO:0000313" key="10">
    <source>
        <dbReference type="EMBL" id="SCV03205.1"/>
    </source>
</evidence>
<evidence type="ECO:0000256" key="5">
    <source>
        <dbReference type="ARBA" id="ARBA00022825"/>
    </source>
</evidence>
<dbReference type="InterPro" id="IPR002469">
    <property type="entry name" value="Peptidase_S9B_N"/>
</dbReference>
<dbReference type="GO" id="GO:0006508">
    <property type="term" value="P:proteolysis"/>
    <property type="evidence" value="ECO:0007669"/>
    <property type="project" value="UniProtKB-KW"/>
</dbReference>
<protein>
    <submittedName>
        <fullName evidence="10">LAMI_0H06282g1_1</fullName>
    </submittedName>
</protein>
<dbReference type="Pfam" id="PF00930">
    <property type="entry name" value="DPPIV_N"/>
    <property type="match status" value="1"/>
</dbReference>
<dbReference type="GO" id="GO:0004177">
    <property type="term" value="F:aminopeptidase activity"/>
    <property type="evidence" value="ECO:0007669"/>
    <property type="project" value="UniProtKB-KW"/>
</dbReference>
<dbReference type="PANTHER" id="PTHR11731">
    <property type="entry name" value="PROTEASE FAMILY S9B,C DIPEPTIDYL-PEPTIDASE IV-RELATED"/>
    <property type="match status" value="1"/>
</dbReference>
<accession>A0A1G4KFJ1</accession>
<keyword evidence="7" id="KW-0812">Transmembrane</keyword>
<gene>
    <name evidence="10" type="ORF">LAMI_0H06282G</name>
</gene>
<keyword evidence="6" id="KW-0325">Glycoprotein</keyword>
<dbReference type="GO" id="GO:0008239">
    <property type="term" value="F:dipeptidyl-peptidase activity"/>
    <property type="evidence" value="ECO:0007669"/>
    <property type="project" value="TreeGrafter"/>
</dbReference>
<dbReference type="PANTHER" id="PTHR11731:SF160">
    <property type="entry name" value="DIPEPTIDYL AMINOPEPTIDASE A"/>
    <property type="match status" value="1"/>
</dbReference>
<keyword evidence="7" id="KW-1133">Transmembrane helix</keyword>
<feature type="domain" description="Dipeptidylpeptidase IV N-terminal" evidence="9">
    <location>
        <begin position="201"/>
        <end position="568"/>
    </location>
</feature>
<dbReference type="Proteomes" id="UP000191024">
    <property type="component" value="Chromosome H"/>
</dbReference>
<feature type="domain" description="Peptidase S9 prolyl oligopeptidase catalytic" evidence="8">
    <location>
        <begin position="662"/>
        <end position="864"/>
    </location>
</feature>
<dbReference type="Gene3D" id="2.140.10.30">
    <property type="entry name" value="Dipeptidylpeptidase IV, N-terminal domain"/>
    <property type="match status" value="1"/>
</dbReference>
<dbReference type="OrthoDB" id="16520at2759"/>
<evidence type="ECO:0000259" key="9">
    <source>
        <dbReference type="Pfam" id="PF00930"/>
    </source>
</evidence>
<comment type="similarity">
    <text evidence="1">Belongs to the peptidase S9B family.</text>
</comment>
<dbReference type="EMBL" id="LT598468">
    <property type="protein sequence ID" value="SCV03205.1"/>
    <property type="molecule type" value="Genomic_DNA"/>
</dbReference>
<dbReference type="GO" id="GO:0005886">
    <property type="term" value="C:plasma membrane"/>
    <property type="evidence" value="ECO:0007669"/>
    <property type="project" value="TreeGrafter"/>
</dbReference>
<evidence type="ECO:0000256" key="1">
    <source>
        <dbReference type="ARBA" id="ARBA00006150"/>
    </source>
</evidence>
<feature type="transmembrane region" description="Helical" evidence="7">
    <location>
        <begin position="74"/>
        <end position="93"/>
    </location>
</feature>
<evidence type="ECO:0000313" key="11">
    <source>
        <dbReference type="Proteomes" id="UP000191024"/>
    </source>
</evidence>
<dbReference type="STRING" id="1230905.A0A1G4KFJ1"/>
<dbReference type="InterPro" id="IPR001375">
    <property type="entry name" value="Peptidase_S9_cat"/>
</dbReference>
<dbReference type="SUPFAM" id="SSF53474">
    <property type="entry name" value="alpha/beta-Hydrolases"/>
    <property type="match status" value="1"/>
</dbReference>
<keyword evidence="2" id="KW-0031">Aminopeptidase</keyword>